<dbReference type="EC" id="3.4.11.18" evidence="6 7"/>
<evidence type="ECO:0000259" key="8">
    <source>
        <dbReference type="Pfam" id="PF00557"/>
    </source>
</evidence>
<dbReference type="EMBL" id="BJXR01000018">
    <property type="protein sequence ID" value="GEN06897.1"/>
    <property type="molecule type" value="Genomic_DNA"/>
</dbReference>
<dbReference type="AlphaFoldDB" id="A0A511SZ76"/>
<dbReference type="PANTHER" id="PTHR43330:SF8">
    <property type="entry name" value="METHIONINE AMINOPEPTIDASE 1D, MITOCHONDRIAL"/>
    <property type="match status" value="1"/>
</dbReference>
<dbReference type="Proteomes" id="UP000183760">
    <property type="component" value="Unassembled WGS sequence"/>
</dbReference>
<feature type="domain" description="Peptidase M24" evidence="8">
    <location>
        <begin position="12"/>
        <end position="240"/>
    </location>
</feature>
<dbReference type="RefSeq" id="WP_074953871.1">
    <property type="nucleotide sequence ID" value="NZ_BJXR01000018.1"/>
</dbReference>
<dbReference type="PROSITE" id="PS00680">
    <property type="entry name" value="MAP_1"/>
    <property type="match status" value="1"/>
</dbReference>
<dbReference type="EMBL" id="FOIB01000004">
    <property type="protein sequence ID" value="SEU03375.1"/>
    <property type="molecule type" value="Genomic_DNA"/>
</dbReference>
<keyword evidence="5 6" id="KW-0378">Hydrolase</keyword>
<evidence type="ECO:0000256" key="1">
    <source>
        <dbReference type="ARBA" id="ARBA00002521"/>
    </source>
</evidence>
<evidence type="ECO:0000256" key="7">
    <source>
        <dbReference type="RuleBase" id="RU003653"/>
    </source>
</evidence>
<gene>
    <name evidence="9" type="primary">map_1</name>
    <name evidence="6" type="synonym">map</name>
    <name evidence="9" type="ORF">MFU01_19340</name>
    <name evidence="10" type="ORF">SAMN05443572_104479</name>
</gene>
<evidence type="ECO:0000256" key="4">
    <source>
        <dbReference type="ARBA" id="ARBA00022723"/>
    </source>
</evidence>
<feature type="binding site" evidence="6">
    <location>
        <position position="107"/>
    </location>
    <ligand>
        <name>a divalent metal cation</name>
        <dbReference type="ChEBI" id="CHEBI:60240"/>
        <label>1</label>
    </ligand>
</feature>
<proteinExistence type="inferred from homology"/>
<sequence>MGTPLFKDAEVERLRLAGAAAAGTLAWVAQRLAPGISTEDINQWVREDTARRGGIPSQLGYHGFPATVCTSRNHVVCHGVPSPNERLAPGDIINVDVTTNLNGYHGDTSATFCIGEVSADARHVVDVARRCRDIGISVVRHGAKLGDIGAAIQELAEKEGCSIVREFGGHGIGRTMHGPPHVAHFGKKGTGITLRSGMVITIEPMVNLGRPDIRILEDEWTVVTVDGSLSAQFEHTVLVTREGCEILTPNPGLPLSAGPTLAAAGAHP</sequence>
<dbReference type="SUPFAM" id="SSF55920">
    <property type="entry name" value="Creatinase/aminopeptidase"/>
    <property type="match status" value="1"/>
</dbReference>
<evidence type="ECO:0000256" key="6">
    <source>
        <dbReference type="HAMAP-Rule" id="MF_01974"/>
    </source>
</evidence>
<evidence type="ECO:0000256" key="3">
    <source>
        <dbReference type="ARBA" id="ARBA00022670"/>
    </source>
</evidence>
<dbReference type="HAMAP" id="MF_01974">
    <property type="entry name" value="MetAP_1"/>
    <property type="match status" value="1"/>
</dbReference>
<feature type="binding site" evidence="6">
    <location>
        <position position="234"/>
    </location>
    <ligand>
        <name>a divalent metal cation</name>
        <dbReference type="ChEBI" id="CHEBI:60240"/>
        <label>1</label>
    </ligand>
</feature>
<feature type="binding site" evidence="6">
    <location>
        <position position="203"/>
    </location>
    <ligand>
        <name>a divalent metal cation</name>
        <dbReference type="ChEBI" id="CHEBI:60240"/>
        <label>2</label>
        <note>catalytic</note>
    </ligand>
</feature>
<name>A0A511SZ76_MYXFU</name>
<dbReference type="Proteomes" id="UP000321514">
    <property type="component" value="Unassembled WGS sequence"/>
</dbReference>
<comment type="catalytic activity">
    <reaction evidence="6 7">
        <text>Release of N-terminal amino acids, preferentially methionine, from peptides and arylamides.</text>
        <dbReference type="EC" id="3.4.11.18"/>
    </reaction>
</comment>
<dbReference type="InterPro" id="IPR036005">
    <property type="entry name" value="Creatinase/aminopeptidase-like"/>
</dbReference>
<keyword evidence="11" id="KW-1185">Reference proteome</keyword>
<evidence type="ECO:0000313" key="11">
    <source>
        <dbReference type="Proteomes" id="UP000183760"/>
    </source>
</evidence>
<dbReference type="InterPro" id="IPR002467">
    <property type="entry name" value="Pept_M24A_MAP1"/>
</dbReference>
<dbReference type="GO" id="GO:0006508">
    <property type="term" value="P:proteolysis"/>
    <property type="evidence" value="ECO:0007669"/>
    <property type="project" value="UniProtKB-KW"/>
</dbReference>
<evidence type="ECO:0000313" key="9">
    <source>
        <dbReference type="EMBL" id="GEN06897.1"/>
    </source>
</evidence>
<feature type="binding site" evidence="6">
    <location>
        <position position="177"/>
    </location>
    <ligand>
        <name>substrate</name>
    </ligand>
</feature>
<dbReference type="InterPro" id="IPR000994">
    <property type="entry name" value="Pept_M24"/>
</dbReference>
<dbReference type="CDD" id="cd01086">
    <property type="entry name" value="MetAP1"/>
    <property type="match status" value="1"/>
</dbReference>
<feature type="binding site" evidence="6">
    <location>
        <position position="170"/>
    </location>
    <ligand>
        <name>a divalent metal cation</name>
        <dbReference type="ChEBI" id="CHEBI:60240"/>
        <label>2</label>
        <note>catalytic</note>
    </ligand>
</feature>
<comment type="subunit">
    <text evidence="6">Monomer.</text>
</comment>
<dbReference type="STRING" id="1334629.MFUL124B02_38800"/>
<comment type="caution">
    <text evidence="9">The sequence shown here is derived from an EMBL/GenBank/DDBJ whole genome shotgun (WGS) entry which is preliminary data.</text>
</comment>
<keyword evidence="3 6" id="KW-0645">Protease</keyword>
<keyword evidence="4 6" id="KW-0479">Metal-binding</keyword>
<feature type="binding site" evidence="6">
    <location>
        <position position="78"/>
    </location>
    <ligand>
        <name>substrate</name>
    </ligand>
</feature>
<reference evidence="9 12" key="2">
    <citation type="submission" date="2019-07" db="EMBL/GenBank/DDBJ databases">
        <title>Whole genome shotgun sequence of Myxococcus fulvus NBRC 100333.</title>
        <authorList>
            <person name="Hosoyama A."/>
            <person name="Uohara A."/>
            <person name="Ohji S."/>
            <person name="Ichikawa N."/>
        </authorList>
    </citation>
    <scope>NUCLEOTIDE SEQUENCE [LARGE SCALE GENOMIC DNA]</scope>
    <source>
        <strain evidence="9 12">NBRC 100333</strain>
    </source>
</reference>
<dbReference type="Pfam" id="PF00557">
    <property type="entry name" value="Peptidase_M24"/>
    <property type="match status" value="1"/>
</dbReference>
<dbReference type="PANTHER" id="PTHR43330">
    <property type="entry name" value="METHIONINE AMINOPEPTIDASE"/>
    <property type="match status" value="1"/>
</dbReference>
<evidence type="ECO:0000256" key="2">
    <source>
        <dbReference type="ARBA" id="ARBA00022438"/>
    </source>
</evidence>
<reference evidence="10 11" key="1">
    <citation type="submission" date="2016-10" db="EMBL/GenBank/DDBJ databases">
        <authorList>
            <person name="Varghese N."/>
            <person name="Submissions S."/>
        </authorList>
    </citation>
    <scope>NUCLEOTIDE SEQUENCE [LARGE SCALE GENOMIC DNA]</scope>
    <source>
        <strain evidence="10 11">DSM 16525</strain>
    </source>
</reference>
<evidence type="ECO:0000256" key="5">
    <source>
        <dbReference type="ARBA" id="ARBA00022801"/>
    </source>
</evidence>
<comment type="cofactor">
    <cofactor evidence="6">
        <name>Co(2+)</name>
        <dbReference type="ChEBI" id="CHEBI:48828"/>
    </cofactor>
    <cofactor evidence="6">
        <name>Zn(2+)</name>
        <dbReference type="ChEBI" id="CHEBI:29105"/>
    </cofactor>
    <cofactor evidence="6">
        <name>Mn(2+)</name>
        <dbReference type="ChEBI" id="CHEBI:29035"/>
    </cofactor>
    <cofactor evidence="6">
        <name>Fe(2+)</name>
        <dbReference type="ChEBI" id="CHEBI:29033"/>
    </cofactor>
    <text evidence="6">Binds 2 divalent metal cations per subunit. Has a high-affinity and a low affinity metal-binding site. The true nature of the physiological cofactor is under debate. The enzyme is active with cobalt, zinc, manganese or divalent iron ions. Most likely, methionine aminopeptidases function as mononuclear Fe(2+)-metalloproteases under physiological conditions, and the catalytically relevant metal-binding site has been assigned to the histidine-containing high-affinity site.</text>
</comment>
<accession>A0A511SZ76</accession>
<comment type="function">
    <text evidence="1 6">Removes the N-terminal methionine from nascent proteins. The N-terminal methionine is often cleaved when the second residue in the primary sequence is small and uncharged (Met-Ala-, Cys, Gly, Pro, Ser, Thr, or Val). Requires deformylation of the N(alpha)-formylated initiator methionine before it can be hydrolyzed.</text>
</comment>
<dbReference type="GO" id="GO:0004239">
    <property type="term" value="F:initiator methionyl aminopeptidase activity"/>
    <property type="evidence" value="ECO:0007669"/>
    <property type="project" value="UniProtKB-UniRule"/>
</dbReference>
<keyword evidence="2 6" id="KW-0031">Aminopeptidase</keyword>
<feature type="binding site" evidence="6">
    <location>
        <position position="96"/>
    </location>
    <ligand>
        <name>a divalent metal cation</name>
        <dbReference type="ChEBI" id="CHEBI:60240"/>
        <label>1</label>
    </ligand>
</feature>
<evidence type="ECO:0000313" key="10">
    <source>
        <dbReference type="EMBL" id="SEU03375.1"/>
    </source>
</evidence>
<dbReference type="GO" id="GO:0046872">
    <property type="term" value="F:metal ion binding"/>
    <property type="evidence" value="ECO:0007669"/>
    <property type="project" value="UniProtKB-UniRule"/>
</dbReference>
<dbReference type="GO" id="GO:0070006">
    <property type="term" value="F:metalloaminopeptidase activity"/>
    <property type="evidence" value="ECO:0007669"/>
    <property type="project" value="UniProtKB-UniRule"/>
</dbReference>
<organism evidence="9 12">
    <name type="scientific">Myxococcus fulvus</name>
    <dbReference type="NCBI Taxonomy" id="33"/>
    <lineage>
        <taxon>Bacteria</taxon>
        <taxon>Pseudomonadati</taxon>
        <taxon>Myxococcota</taxon>
        <taxon>Myxococcia</taxon>
        <taxon>Myxococcales</taxon>
        <taxon>Cystobacterineae</taxon>
        <taxon>Myxococcaceae</taxon>
        <taxon>Myxococcus</taxon>
    </lineage>
</organism>
<dbReference type="OrthoDB" id="9802055at2"/>
<protein>
    <recommendedName>
        <fullName evidence="6 7">Methionine aminopeptidase</fullName>
        <shortName evidence="6">MAP</shortName>
        <shortName evidence="6">MetAP</shortName>
        <ecNumber evidence="6 7">3.4.11.18</ecNumber>
    </recommendedName>
    <alternativeName>
        <fullName evidence="6">Peptidase M</fullName>
    </alternativeName>
</protein>
<dbReference type="InterPro" id="IPR001714">
    <property type="entry name" value="Pept_M24_MAP"/>
</dbReference>
<feature type="binding site" evidence="6">
    <location>
        <position position="234"/>
    </location>
    <ligand>
        <name>a divalent metal cation</name>
        <dbReference type="ChEBI" id="CHEBI:60240"/>
        <label>2</label>
        <note>catalytic</note>
    </ligand>
</feature>
<feature type="binding site" evidence="6">
    <location>
        <position position="107"/>
    </location>
    <ligand>
        <name>a divalent metal cation</name>
        <dbReference type="ChEBI" id="CHEBI:60240"/>
        <label>2</label>
        <note>catalytic</note>
    </ligand>
</feature>
<comment type="similarity">
    <text evidence="6">Belongs to the peptidase M24A family. Methionine aminopeptidase type 1 subfamily.</text>
</comment>
<evidence type="ECO:0000313" key="12">
    <source>
        <dbReference type="Proteomes" id="UP000321514"/>
    </source>
</evidence>
<dbReference type="Gene3D" id="3.90.230.10">
    <property type="entry name" value="Creatinase/methionine aminopeptidase superfamily"/>
    <property type="match status" value="1"/>
</dbReference>
<dbReference type="PRINTS" id="PR00599">
    <property type="entry name" value="MAPEPTIDASE"/>
</dbReference>
<dbReference type="NCBIfam" id="TIGR00500">
    <property type="entry name" value="met_pdase_I"/>
    <property type="match status" value="1"/>
</dbReference>